<evidence type="ECO:0000313" key="3">
    <source>
        <dbReference type="Proteomes" id="UP001220022"/>
    </source>
</evidence>
<feature type="region of interest" description="Disordered" evidence="1">
    <location>
        <begin position="1"/>
        <end position="49"/>
    </location>
</feature>
<evidence type="ECO:0000256" key="1">
    <source>
        <dbReference type="SAM" id="MobiDB-lite"/>
    </source>
</evidence>
<accession>A0ABT5YY84</accession>
<comment type="caution">
    <text evidence="2">The sequence shown here is derived from an EMBL/GenBank/DDBJ whole genome shotgun (WGS) entry which is preliminary data.</text>
</comment>
<proteinExistence type="predicted"/>
<dbReference type="RefSeq" id="WP_275812877.1">
    <property type="nucleotide sequence ID" value="NZ_BAAANM010000004.1"/>
</dbReference>
<sequence length="113" mass="11747">MTEQPSLPEAAEAEAVAAHAVEAEADVPEAAESAAVAEEEAPGGPVPLGITLQPTGNAEVDALLDRLGDADDLPTEGHIEVFEDVHRGLRDTLTALDTRPGPPGPNQRHDDRS</sequence>
<gene>
    <name evidence="2" type="ORF">P2L57_12670</name>
</gene>
<reference evidence="2 3" key="1">
    <citation type="submission" date="2023-03" db="EMBL/GenBank/DDBJ databases">
        <title>Draft genome sequence of type strain Streptomyces ferralitis JCM 14344.</title>
        <authorList>
            <person name="Klaysubun C."/>
            <person name="Duangmal K."/>
        </authorList>
    </citation>
    <scope>NUCLEOTIDE SEQUENCE [LARGE SCALE GENOMIC DNA]</scope>
    <source>
        <strain evidence="2 3">JCM 14344</strain>
    </source>
</reference>
<dbReference type="EMBL" id="JARHTQ010000006">
    <property type="protein sequence ID" value="MDF2256557.1"/>
    <property type="molecule type" value="Genomic_DNA"/>
</dbReference>
<protein>
    <submittedName>
        <fullName evidence="2">Uncharacterized protein</fullName>
    </submittedName>
</protein>
<evidence type="ECO:0000313" key="2">
    <source>
        <dbReference type="EMBL" id="MDF2256557.1"/>
    </source>
</evidence>
<organism evidence="2 3">
    <name type="scientific">Streptantibioticus ferralitis</name>
    <dbReference type="NCBI Taxonomy" id="236510"/>
    <lineage>
        <taxon>Bacteria</taxon>
        <taxon>Bacillati</taxon>
        <taxon>Actinomycetota</taxon>
        <taxon>Actinomycetes</taxon>
        <taxon>Kitasatosporales</taxon>
        <taxon>Streptomycetaceae</taxon>
        <taxon>Streptantibioticus</taxon>
    </lineage>
</organism>
<name>A0ABT5YY84_9ACTN</name>
<keyword evidence="3" id="KW-1185">Reference proteome</keyword>
<feature type="region of interest" description="Disordered" evidence="1">
    <location>
        <begin position="92"/>
        <end position="113"/>
    </location>
</feature>
<feature type="compositionally biased region" description="Low complexity" evidence="1">
    <location>
        <begin position="9"/>
        <end position="20"/>
    </location>
</feature>
<dbReference type="Proteomes" id="UP001220022">
    <property type="component" value="Unassembled WGS sequence"/>
</dbReference>